<dbReference type="InterPro" id="IPR045170">
    <property type="entry name" value="MTOX"/>
</dbReference>
<dbReference type="InterPro" id="IPR036188">
    <property type="entry name" value="FAD/NAD-bd_sf"/>
</dbReference>
<sequence>MKIAVIGVGAIGSQVLWQLSQRPGVEAHGFESGYIGHPFAGAGGEGRLYRNFELTTEAYMPIVRAASGAWAELEQASGTELIQRQGVLLIGDEGDAQLQHAARMATEWELPYEQLEGDALRTRFPQFAFRRGQIGLVDTTAGVISPEKSIMTAVAQAVQRGATVHEFAPVASIREANEGVEVTRASGEVEAFDRVVVACGGWTTKLVPELRDWIVTRRLTSAWFIGRDDGYLDGLPPFMQVAPGYCYGIPTEGGRSVKLGLGFNDHLPTGDPDTLPRHLEHDAAHEQRDKFAWVMRELLPGLAPNPVRMQTYVESYTRSMHEYLDLAPGHSNTVVLGGFSGHGFKIAPAIGQIGADLAVSGESALDLEFLKSAQPVFEITDAATGATTRNSVVESAGRGN</sequence>
<organism evidence="6">
    <name type="scientific">Gulosibacter sediminis</name>
    <dbReference type="NCBI Taxonomy" id="1729695"/>
    <lineage>
        <taxon>Bacteria</taxon>
        <taxon>Bacillati</taxon>
        <taxon>Actinomycetota</taxon>
        <taxon>Actinomycetes</taxon>
        <taxon>Micrococcales</taxon>
        <taxon>Microbacteriaceae</taxon>
        <taxon>Gulosibacter</taxon>
    </lineage>
</organism>
<reference evidence="6" key="1">
    <citation type="submission" date="2022-05" db="EMBL/GenBank/DDBJ databases">
        <title>Complete genome sequence of toluene-degrading Gulosibacter sediminis strain ACHW.36C.</title>
        <authorList>
            <person name="Wai A.C."/>
            <person name="Lai G.K."/>
            <person name="Griffin S.D."/>
            <person name="Leung F.C."/>
        </authorList>
    </citation>
    <scope>NUCLEOTIDE SEQUENCE [LARGE SCALE GENOMIC DNA]</scope>
    <source>
        <strain evidence="6">ACHW.36C</strain>
    </source>
</reference>
<evidence type="ECO:0000256" key="4">
    <source>
        <dbReference type="ARBA" id="ARBA00023002"/>
    </source>
</evidence>
<dbReference type="Pfam" id="PF01266">
    <property type="entry name" value="DAO"/>
    <property type="match status" value="1"/>
</dbReference>
<dbReference type="EMBL" id="CP097160">
    <property type="protein sequence ID" value="UQN15121.1"/>
    <property type="molecule type" value="Genomic_DNA"/>
</dbReference>
<keyword evidence="2" id="KW-0285">Flavoprotein</keyword>
<dbReference type="SUPFAM" id="SSF54373">
    <property type="entry name" value="FAD-linked reductases, C-terminal domain"/>
    <property type="match status" value="1"/>
</dbReference>
<dbReference type="Gene3D" id="3.50.50.60">
    <property type="entry name" value="FAD/NAD(P)-binding domain"/>
    <property type="match status" value="1"/>
</dbReference>
<evidence type="ECO:0000256" key="1">
    <source>
        <dbReference type="ARBA" id="ARBA00001974"/>
    </source>
</evidence>
<evidence type="ECO:0000256" key="2">
    <source>
        <dbReference type="ARBA" id="ARBA00022630"/>
    </source>
</evidence>
<dbReference type="Gene3D" id="3.30.9.10">
    <property type="entry name" value="D-Amino Acid Oxidase, subunit A, domain 2"/>
    <property type="match status" value="1"/>
</dbReference>
<comment type="cofactor">
    <cofactor evidence="1">
        <name>FAD</name>
        <dbReference type="ChEBI" id="CHEBI:57692"/>
    </cofactor>
</comment>
<gene>
    <name evidence="6" type="ORF">M3M28_01240</name>
</gene>
<evidence type="ECO:0000313" key="6">
    <source>
        <dbReference type="EMBL" id="UQN15121.1"/>
    </source>
</evidence>
<evidence type="ECO:0000256" key="3">
    <source>
        <dbReference type="ARBA" id="ARBA00022827"/>
    </source>
</evidence>
<proteinExistence type="predicted"/>
<keyword evidence="3" id="KW-0274">FAD</keyword>
<dbReference type="SUPFAM" id="SSF51905">
    <property type="entry name" value="FAD/NAD(P)-binding domain"/>
    <property type="match status" value="1"/>
</dbReference>
<name>A0ABY4MXG8_9MICO</name>
<dbReference type="PANTHER" id="PTHR10961:SF7">
    <property type="entry name" value="FAD DEPENDENT OXIDOREDUCTASE DOMAIN-CONTAINING PROTEIN"/>
    <property type="match status" value="1"/>
</dbReference>
<protein>
    <submittedName>
        <fullName evidence="6">FAD-dependent oxidoreductase</fullName>
    </submittedName>
</protein>
<feature type="domain" description="FAD dependent oxidoreductase" evidence="5">
    <location>
        <begin position="2"/>
        <end position="357"/>
    </location>
</feature>
<accession>A0ABY4MXG8</accession>
<keyword evidence="4" id="KW-0560">Oxidoreductase</keyword>
<dbReference type="InterPro" id="IPR006076">
    <property type="entry name" value="FAD-dep_OxRdtase"/>
</dbReference>
<dbReference type="PANTHER" id="PTHR10961">
    <property type="entry name" value="PEROXISOMAL SARCOSINE OXIDASE"/>
    <property type="match status" value="1"/>
</dbReference>
<evidence type="ECO:0000259" key="5">
    <source>
        <dbReference type="Pfam" id="PF01266"/>
    </source>
</evidence>